<dbReference type="Pfam" id="PF10415">
    <property type="entry name" value="FumaraseC_C"/>
    <property type="match status" value="1"/>
</dbReference>
<dbReference type="SUPFAM" id="SSF48557">
    <property type="entry name" value="L-aspartase-like"/>
    <property type="match status" value="1"/>
</dbReference>
<evidence type="ECO:0000259" key="3">
    <source>
        <dbReference type="Pfam" id="PF10415"/>
    </source>
</evidence>
<dbReference type="GO" id="GO:0006099">
    <property type="term" value="P:tricarboxylic acid cycle"/>
    <property type="evidence" value="ECO:0007669"/>
    <property type="project" value="InterPro"/>
</dbReference>
<dbReference type="Pfam" id="PF00206">
    <property type="entry name" value="Lyase_1"/>
    <property type="match status" value="1"/>
</dbReference>
<dbReference type="NCBIfam" id="NF008909">
    <property type="entry name" value="PRK12273.1"/>
    <property type="match status" value="1"/>
</dbReference>
<dbReference type="InterPro" id="IPR024083">
    <property type="entry name" value="Fumarase/histidase_N"/>
</dbReference>
<dbReference type="EC" id="4.3.1.1" evidence="4"/>
<dbReference type="Gene3D" id="1.20.200.10">
    <property type="entry name" value="Fumarase/aspartase (Central domain)"/>
    <property type="match status" value="1"/>
</dbReference>
<dbReference type="AlphaFoldDB" id="A0A2A2H1N3"/>
<proteinExistence type="predicted"/>
<dbReference type="GO" id="GO:0005829">
    <property type="term" value="C:cytosol"/>
    <property type="evidence" value="ECO:0007669"/>
    <property type="project" value="TreeGrafter"/>
</dbReference>
<dbReference type="FunFam" id="1.20.200.10:FF:000001">
    <property type="entry name" value="Fumarate hydratase, mitochondrial"/>
    <property type="match status" value="1"/>
</dbReference>
<dbReference type="InterPro" id="IPR020557">
    <property type="entry name" value="Fumarate_lyase_CS"/>
</dbReference>
<dbReference type="InterPro" id="IPR051546">
    <property type="entry name" value="Aspartate_Ammonia-Lyase"/>
</dbReference>
<reference evidence="4 5" key="1">
    <citation type="journal article" date="2017" name="BMC Genomics">
        <title>Genomic analysis of methanogenic archaea reveals a shift towards energy conservation.</title>
        <authorList>
            <person name="Gilmore S.P."/>
            <person name="Henske J.K."/>
            <person name="Sexton J.A."/>
            <person name="Solomon K.V."/>
            <person name="Seppala S."/>
            <person name="Yoo J.I."/>
            <person name="Huyett L.M."/>
            <person name="Pressman A."/>
            <person name="Cogan J.Z."/>
            <person name="Kivenson V."/>
            <person name="Peng X."/>
            <person name="Tan Y."/>
            <person name="Valentine D.L."/>
            <person name="O'Malley M.A."/>
        </authorList>
    </citation>
    <scope>NUCLEOTIDE SEQUENCE [LARGE SCALE GENOMIC DNA]</scope>
    <source>
        <strain evidence="4 5">M.o.H.</strain>
    </source>
</reference>
<dbReference type="InterPro" id="IPR000362">
    <property type="entry name" value="Fumarate_lyase_fam"/>
</dbReference>
<evidence type="ECO:0000313" key="4">
    <source>
        <dbReference type="EMBL" id="PAV03331.1"/>
    </source>
</evidence>
<dbReference type="PANTHER" id="PTHR42696:SF2">
    <property type="entry name" value="ASPARTATE AMMONIA-LYASE"/>
    <property type="match status" value="1"/>
</dbReference>
<dbReference type="Gene3D" id="1.10.275.10">
    <property type="entry name" value="Fumarase/aspartase (N-terminal domain)"/>
    <property type="match status" value="1"/>
</dbReference>
<dbReference type="PRINTS" id="PR00149">
    <property type="entry name" value="FUMRATELYASE"/>
</dbReference>
<gene>
    <name evidence="4" type="primary">aspA</name>
    <name evidence="4" type="ORF">ASJ80_04865</name>
</gene>
<feature type="domain" description="Fumarase C C-terminal" evidence="3">
    <location>
        <begin position="404"/>
        <end position="454"/>
    </location>
</feature>
<dbReference type="EMBL" id="LMVM01000039">
    <property type="protein sequence ID" value="PAV03331.1"/>
    <property type="molecule type" value="Genomic_DNA"/>
</dbReference>
<feature type="domain" description="Fumarate lyase N-terminal" evidence="2">
    <location>
        <begin position="10"/>
        <end position="338"/>
    </location>
</feature>
<dbReference type="GO" id="GO:0006531">
    <property type="term" value="P:aspartate metabolic process"/>
    <property type="evidence" value="ECO:0007669"/>
    <property type="project" value="TreeGrafter"/>
</dbReference>
<comment type="caution">
    <text evidence="4">The sequence shown here is derived from an EMBL/GenBank/DDBJ whole genome shotgun (WGS) entry which is preliminary data.</text>
</comment>
<sequence>MRLEKDSIGKKEIHDDVYYGIQTLRAIENFPVSGRHERPELIKAYILVKKAAAITNMELGTLDNVRGESIVKAADEIISGKLADQFPLDIFQAGAGTSFNMNINEVLANRALEILGKKRGEYNYLSPNDHVNQSQSSNDTFPTASHIAILFDADILNIALLNLASAFKQKGGEISSIPKSGRTHLMDAVPVTVGDEFIAYGSAIKRAAERIRERRNDLLEVAIGGTATGTGVNSPPFYREKVVEKLAELTSLELIPANDSFEALQSRSQMAAFSGSLRELALELIRIANDLRLMGSGPTSGLNEIVLPPVQPGSSIMPGKINPVMAECLNMISFQIIGNDTAVSLAVQAGQLDLNVMTPVMTSNILESVAMLNNYLPIFQSSCIDGIVVNRKQLQTVAGMNPILATLLSPKIGYLHSAELAEESMKTKQPIKDLAIAKGILSEEDANRLFNLETISKNRYRENEV</sequence>
<dbReference type="InterPro" id="IPR008948">
    <property type="entry name" value="L-Aspartase-like"/>
</dbReference>
<dbReference type="InterPro" id="IPR022761">
    <property type="entry name" value="Fumarate_lyase_N"/>
</dbReference>
<keyword evidence="5" id="KW-1185">Reference proteome</keyword>
<evidence type="ECO:0000259" key="2">
    <source>
        <dbReference type="Pfam" id="PF00206"/>
    </source>
</evidence>
<name>A0A2A2H1N3_METBR</name>
<protein>
    <submittedName>
        <fullName evidence="4">Aspartate ammonia-lyase</fullName>
        <ecNumber evidence="4">4.3.1.1</ecNumber>
    </submittedName>
</protein>
<dbReference type="OrthoDB" id="26319at2157"/>
<dbReference type="PROSITE" id="PS00163">
    <property type="entry name" value="FUMARATE_LYASES"/>
    <property type="match status" value="1"/>
</dbReference>
<dbReference type="Gene3D" id="1.10.40.30">
    <property type="entry name" value="Fumarase/aspartase (C-terminal domain)"/>
    <property type="match status" value="1"/>
</dbReference>
<dbReference type="GO" id="GO:0008797">
    <property type="term" value="F:aspartate ammonia-lyase activity"/>
    <property type="evidence" value="ECO:0007669"/>
    <property type="project" value="UniProtKB-EC"/>
</dbReference>
<dbReference type="RefSeq" id="WP_083240888.1">
    <property type="nucleotide sequence ID" value="NZ_LMVM01000039.1"/>
</dbReference>
<evidence type="ECO:0000313" key="5">
    <source>
        <dbReference type="Proteomes" id="UP000217784"/>
    </source>
</evidence>
<dbReference type="InterPro" id="IPR018951">
    <property type="entry name" value="Fumarase_C_C"/>
</dbReference>
<organism evidence="4 5">
    <name type="scientific">Methanobacterium bryantii</name>
    <dbReference type="NCBI Taxonomy" id="2161"/>
    <lineage>
        <taxon>Archaea</taxon>
        <taxon>Methanobacteriati</taxon>
        <taxon>Methanobacteriota</taxon>
        <taxon>Methanomada group</taxon>
        <taxon>Methanobacteria</taxon>
        <taxon>Methanobacteriales</taxon>
        <taxon>Methanobacteriaceae</taxon>
        <taxon>Methanobacterium</taxon>
    </lineage>
</organism>
<dbReference type="FunFam" id="1.10.275.10:FF:000001">
    <property type="entry name" value="Fumarate hydratase, mitochondrial"/>
    <property type="match status" value="1"/>
</dbReference>
<accession>A0A2A2H1N3</accession>
<evidence type="ECO:0000256" key="1">
    <source>
        <dbReference type="ARBA" id="ARBA00023239"/>
    </source>
</evidence>
<dbReference type="PANTHER" id="PTHR42696">
    <property type="entry name" value="ASPARTATE AMMONIA-LYASE"/>
    <property type="match status" value="1"/>
</dbReference>
<keyword evidence="1 4" id="KW-0456">Lyase</keyword>
<dbReference type="Proteomes" id="UP000217784">
    <property type="component" value="Unassembled WGS sequence"/>
</dbReference>